<organism evidence="4 5">
    <name type="scientific">Caulobacter flavus</name>
    <dbReference type="NCBI Taxonomy" id="1679497"/>
    <lineage>
        <taxon>Bacteria</taxon>
        <taxon>Pseudomonadati</taxon>
        <taxon>Pseudomonadota</taxon>
        <taxon>Alphaproteobacteria</taxon>
        <taxon>Caulobacterales</taxon>
        <taxon>Caulobacteraceae</taxon>
        <taxon>Caulobacter</taxon>
    </lineage>
</organism>
<dbReference type="InterPro" id="IPR026881">
    <property type="entry name" value="WYL_dom"/>
</dbReference>
<name>A0A2N5D3A5_9CAUL</name>
<feature type="domain" description="Helix-turn-helix type 11" evidence="1">
    <location>
        <begin position="6"/>
        <end position="59"/>
    </location>
</feature>
<evidence type="ECO:0000259" key="2">
    <source>
        <dbReference type="Pfam" id="PF13280"/>
    </source>
</evidence>
<dbReference type="InterPro" id="IPR036390">
    <property type="entry name" value="WH_DNA-bd_sf"/>
</dbReference>
<evidence type="ECO:0000313" key="3">
    <source>
        <dbReference type="EMBL" id="AYV48955.1"/>
    </source>
</evidence>
<dbReference type="PANTHER" id="PTHR34580">
    <property type="match status" value="1"/>
</dbReference>
<dbReference type="EMBL" id="CP026100">
    <property type="protein sequence ID" value="AYV48955.1"/>
    <property type="molecule type" value="Genomic_DNA"/>
</dbReference>
<protein>
    <submittedName>
        <fullName evidence="4">YafY family transcriptional regulator</fullName>
    </submittedName>
</protein>
<dbReference type="AlphaFoldDB" id="A0A2N5D3A5"/>
<gene>
    <name evidence="3" type="ORF">C1707_23350</name>
    <name evidence="4" type="ORF">CFHF_01995</name>
</gene>
<dbReference type="InterPro" id="IPR013196">
    <property type="entry name" value="HTH_11"/>
</dbReference>
<evidence type="ECO:0000313" key="4">
    <source>
        <dbReference type="EMBL" id="PLR20523.1"/>
    </source>
</evidence>
<dbReference type="InterPro" id="IPR036388">
    <property type="entry name" value="WH-like_DNA-bd_sf"/>
</dbReference>
<dbReference type="InterPro" id="IPR051534">
    <property type="entry name" value="CBASS_pafABC_assoc_protein"/>
</dbReference>
<dbReference type="PANTHER" id="PTHR34580:SF3">
    <property type="entry name" value="PROTEIN PAFB"/>
    <property type="match status" value="1"/>
</dbReference>
<feature type="domain" description="WYL" evidence="2">
    <location>
        <begin position="145"/>
        <end position="203"/>
    </location>
</feature>
<dbReference type="RefSeq" id="WP_101711361.1">
    <property type="nucleotide sequence ID" value="NZ_CP026100.1"/>
</dbReference>
<evidence type="ECO:0000313" key="5">
    <source>
        <dbReference type="Proteomes" id="UP000234483"/>
    </source>
</evidence>
<dbReference type="Pfam" id="PF13280">
    <property type="entry name" value="WYL"/>
    <property type="match status" value="1"/>
</dbReference>
<reference evidence="3 6" key="2">
    <citation type="submission" date="2018-01" db="EMBL/GenBank/DDBJ databases">
        <title>Complete genome sequence of Caulobacter flavus RHGG3.</title>
        <authorList>
            <person name="Yang E."/>
        </authorList>
    </citation>
    <scope>NUCLEOTIDE SEQUENCE [LARGE SCALE GENOMIC DNA]</scope>
    <source>
        <strain evidence="3 6">RHGG3</strain>
    </source>
</reference>
<dbReference type="SUPFAM" id="SSF46785">
    <property type="entry name" value="Winged helix' DNA-binding domain"/>
    <property type="match status" value="1"/>
</dbReference>
<proteinExistence type="predicted"/>
<dbReference type="EMBL" id="PJRQ01000006">
    <property type="protein sequence ID" value="PLR20523.1"/>
    <property type="molecule type" value="Genomic_DNA"/>
</dbReference>
<reference evidence="4 5" key="1">
    <citation type="submission" date="2017-12" db="EMBL/GenBank/DDBJ databases">
        <title>The genome sequence of Caulobacter flavus CGMCC1 15093.</title>
        <authorList>
            <person name="Gao J."/>
            <person name="Mao X."/>
            <person name="Sun J."/>
        </authorList>
    </citation>
    <scope>NUCLEOTIDE SEQUENCE [LARGE SCALE GENOMIC DNA]</scope>
    <source>
        <strain evidence="4 5">CGMCC1 15093</strain>
    </source>
</reference>
<dbReference type="OrthoDB" id="9807255at2"/>
<keyword evidence="6" id="KW-1185">Reference proteome</keyword>
<dbReference type="Pfam" id="PF08279">
    <property type="entry name" value="HTH_11"/>
    <property type="match status" value="1"/>
</dbReference>
<evidence type="ECO:0000259" key="1">
    <source>
        <dbReference type="Pfam" id="PF08279"/>
    </source>
</evidence>
<dbReference type="Proteomes" id="UP000234483">
    <property type="component" value="Unassembled WGS sequence"/>
</dbReference>
<sequence>MRRAERLFQIIQILRRSRAPVTADAIAAELETSKRSVYRDIAALVGQRAPIRGEAGVGYVLEAGYDMPPLMLTPDEIEAAVLGAQWVAGRGDPALATAARDLIAKIAAAVPDNLRPYVLEPATRAPAPWNPTPDNIDMAQTRAWIHAGRKIRLDYRDEKGAVSQRIVWPVTVGYMATTRMLIAWCELRDDFRNFRTDRVVAAEFLDDRHGQRPAVLRARWQRQMEEEWAAYDAAHAAKGLIPHSPG</sequence>
<accession>A0A2N5D3A5</accession>
<dbReference type="Proteomes" id="UP000281192">
    <property type="component" value="Chromosome"/>
</dbReference>
<dbReference type="Gene3D" id="1.10.10.10">
    <property type="entry name" value="Winged helix-like DNA-binding domain superfamily/Winged helix DNA-binding domain"/>
    <property type="match status" value="1"/>
</dbReference>
<evidence type="ECO:0000313" key="6">
    <source>
        <dbReference type="Proteomes" id="UP000281192"/>
    </source>
</evidence>
<dbReference type="KEGG" id="cfh:C1707_23350"/>
<dbReference type="PROSITE" id="PS52050">
    <property type="entry name" value="WYL"/>
    <property type="match status" value="1"/>
</dbReference>